<proteinExistence type="predicted"/>
<accession>A0A2K0VZH2</accession>
<comment type="caution">
    <text evidence="1">The sequence shown here is derived from an EMBL/GenBank/DDBJ whole genome shotgun (WGS) entry which is preliminary data.</text>
</comment>
<evidence type="ECO:0000313" key="1">
    <source>
        <dbReference type="EMBL" id="PNP75430.1"/>
    </source>
</evidence>
<evidence type="ECO:0000313" key="2">
    <source>
        <dbReference type="Proteomes" id="UP000236664"/>
    </source>
</evidence>
<reference evidence="1 2" key="1">
    <citation type="submission" date="2017-06" db="EMBL/GenBank/DDBJ databases">
        <title>Genome of Fusarium nygamai isolate CS10214.</title>
        <authorList>
            <person name="Gardiner D.M."/>
            <person name="Obanor F."/>
            <person name="Kazan K."/>
        </authorList>
    </citation>
    <scope>NUCLEOTIDE SEQUENCE [LARGE SCALE GENOMIC DNA]</scope>
    <source>
        <strain evidence="1 2">CS10214</strain>
    </source>
</reference>
<sequence length="106" mass="12501">MQLGEPECSTCCISFKSFEEHREHSKSEEHDFKIQIRYSAPSIPRYVIEKAMENWDRVSRNHGMKPWKNVQEMGQISVRLRLRTSMKNSVSFAAIRARPSTRTWLT</sequence>
<dbReference type="EMBL" id="MTQA01000169">
    <property type="protein sequence ID" value="PNP75430.1"/>
    <property type="molecule type" value="Genomic_DNA"/>
</dbReference>
<organism evidence="1 2">
    <name type="scientific">Gibberella nygamai</name>
    <name type="common">Bean root rot disease fungus</name>
    <name type="synonym">Fusarium nygamai</name>
    <dbReference type="NCBI Taxonomy" id="42673"/>
    <lineage>
        <taxon>Eukaryota</taxon>
        <taxon>Fungi</taxon>
        <taxon>Dikarya</taxon>
        <taxon>Ascomycota</taxon>
        <taxon>Pezizomycotina</taxon>
        <taxon>Sordariomycetes</taxon>
        <taxon>Hypocreomycetidae</taxon>
        <taxon>Hypocreales</taxon>
        <taxon>Nectriaceae</taxon>
        <taxon>Fusarium</taxon>
        <taxon>Fusarium fujikuroi species complex</taxon>
    </lineage>
</organism>
<gene>
    <name evidence="1" type="ORF">FNYG_11234</name>
</gene>
<keyword evidence="2" id="KW-1185">Reference proteome</keyword>
<dbReference type="OrthoDB" id="19329at2759"/>
<dbReference type="Proteomes" id="UP000236664">
    <property type="component" value="Unassembled WGS sequence"/>
</dbReference>
<name>A0A2K0VZH2_GIBNY</name>
<dbReference type="AlphaFoldDB" id="A0A2K0VZH2"/>
<protein>
    <submittedName>
        <fullName evidence="1">Uncharacterized protein</fullName>
    </submittedName>
</protein>